<name>A0A835CQT2_APHGI</name>
<evidence type="ECO:0000313" key="2">
    <source>
        <dbReference type="Proteomes" id="UP000639338"/>
    </source>
</evidence>
<dbReference type="Proteomes" id="UP000639338">
    <property type="component" value="Unassembled WGS sequence"/>
</dbReference>
<protein>
    <submittedName>
        <fullName evidence="1">Uncharacterized protein</fullName>
    </submittedName>
</protein>
<reference evidence="1 2" key="1">
    <citation type="submission" date="2020-08" db="EMBL/GenBank/DDBJ databases">
        <title>Aphidius gifuensis genome sequencing and assembly.</title>
        <authorList>
            <person name="Du Z."/>
        </authorList>
    </citation>
    <scope>NUCLEOTIDE SEQUENCE [LARGE SCALE GENOMIC DNA]</scope>
    <source>
        <strain evidence="1">YNYX2018</strain>
        <tissue evidence="1">Adults</tissue>
    </source>
</reference>
<proteinExistence type="predicted"/>
<dbReference type="OrthoDB" id="429427at2759"/>
<dbReference type="EMBL" id="JACMRX010000005">
    <property type="protein sequence ID" value="KAF7989480.1"/>
    <property type="molecule type" value="Genomic_DNA"/>
</dbReference>
<comment type="caution">
    <text evidence="1">The sequence shown here is derived from an EMBL/GenBank/DDBJ whole genome shotgun (WGS) entry which is preliminary data.</text>
</comment>
<keyword evidence="2" id="KW-1185">Reference proteome</keyword>
<sequence>MRKPAIMRFYCACPFELAILNLLSWQGLLGGYQLKKLALSSLLNKYLLAGLRIFSPVDALNKANIVMSTLTRAWLKVETIEMIQ</sequence>
<gene>
    <name evidence="1" type="ORF">HCN44_008154</name>
</gene>
<accession>A0A835CQT2</accession>
<dbReference type="AlphaFoldDB" id="A0A835CQT2"/>
<organism evidence="1 2">
    <name type="scientific">Aphidius gifuensis</name>
    <name type="common">Parasitoid wasp</name>
    <dbReference type="NCBI Taxonomy" id="684658"/>
    <lineage>
        <taxon>Eukaryota</taxon>
        <taxon>Metazoa</taxon>
        <taxon>Ecdysozoa</taxon>
        <taxon>Arthropoda</taxon>
        <taxon>Hexapoda</taxon>
        <taxon>Insecta</taxon>
        <taxon>Pterygota</taxon>
        <taxon>Neoptera</taxon>
        <taxon>Endopterygota</taxon>
        <taxon>Hymenoptera</taxon>
        <taxon>Apocrita</taxon>
        <taxon>Ichneumonoidea</taxon>
        <taxon>Braconidae</taxon>
        <taxon>Aphidiinae</taxon>
        <taxon>Aphidius</taxon>
    </lineage>
</organism>
<evidence type="ECO:0000313" key="1">
    <source>
        <dbReference type="EMBL" id="KAF7989480.1"/>
    </source>
</evidence>